<sequence length="224" mass="24388">MSIGSVYEKAYKGDFNQVKVKIDEDKTLAVTPDENNRLLIHWAALGGNENLVDYLLDCGSPVDPVDDTNATPLILAASAGRYEVVRLLIGKKANVNHKTSRHQTSLHYASSKGHKEVVKILINVDANVNIPDVLGATALHRASAQGRSDIVEILLNSKHIKVDAIDSTKCTPLYLACEEDREIVASMLIKAGAQVDIRNKEGNTALDISSPKLKKLILTLINKS</sequence>
<evidence type="ECO:0000313" key="5">
    <source>
        <dbReference type="Proteomes" id="UP001497472"/>
    </source>
</evidence>
<keyword evidence="2 3" id="KW-0040">ANK repeat</keyword>
<dbReference type="EMBL" id="CAVLEF010000009">
    <property type="protein sequence ID" value="CAK1547186.1"/>
    <property type="molecule type" value="Genomic_DNA"/>
</dbReference>
<feature type="repeat" description="ANK" evidence="3">
    <location>
        <begin position="168"/>
        <end position="200"/>
    </location>
</feature>
<keyword evidence="1" id="KW-0677">Repeat</keyword>
<dbReference type="PANTHER" id="PTHR24198:SF165">
    <property type="entry name" value="ANKYRIN REPEAT-CONTAINING PROTEIN-RELATED"/>
    <property type="match status" value="1"/>
</dbReference>
<dbReference type="Pfam" id="PF00023">
    <property type="entry name" value="Ank"/>
    <property type="match status" value="1"/>
</dbReference>
<proteinExistence type="predicted"/>
<name>A0AAV1JFA9_9NEOP</name>
<feature type="repeat" description="ANK" evidence="3">
    <location>
        <begin position="68"/>
        <end position="100"/>
    </location>
</feature>
<evidence type="ECO:0000313" key="4">
    <source>
        <dbReference type="EMBL" id="CAK1547186.1"/>
    </source>
</evidence>
<dbReference type="Pfam" id="PF13637">
    <property type="entry name" value="Ank_4"/>
    <property type="match status" value="1"/>
</dbReference>
<accession>A0AAV1JFA9</accession>
<organism evidence="4 5">
    <name type="scientific">Leptosia nina</name>
    <dbReference type="NCBI Taxonomy" id="320188"/>
    <lineage>
        <taxon>Eukaryota</taxon>
        <taxon>Metazoa</taxon>
        <taxon>Ecdysozoa</taxon>
        <taxon>Arthropoda</taxon>
        <taxon>Hexapoda</taxon>
        <taxon>Insecta</taxon>
        <taxon>Pterygota</taxon>
        <taxon>Neoptera</taxon>
        <taxon>Endopterygota</taxon>
        <taxon>Lepidoptera</taxon>
        <taxon>Glossata</taxon>
        <taxon>Ditrysia</taxon>
        <taxon>Papilionoidea</taxon>
        <taxon>Pieridae</taxon>
        <taxon>Pierinae</taxon>
        <taxon>Leptosia</taxon>
    </lineage>
</organism>
<dbReference type="Gene3D" id="1.25.40.20">
    <property type="entry name" value="Ankyrin repeat-containing domain"/>
    <property type="match status" value="1"/>
</dbReference>
<dbReference type="Pfam" id="PF12796">
    <property type="entry name" value="Ank_2"/>
    <property type="match status" value="1"/>
</dbReference>
<dbReference type="PANTHER" id="PTHR24198">
    <property type="entry name" value="ANKYRIN REPEAT AND PROTEIN KINASE DOMAIN-CONTAINING PROTEIN"/>
    <property type="match status" value="1"/>
</dbReference>
<dbReference type="SMART" id="SM00248">
    <property type="entry name" value="ANK"/>
    <property type="match status" value="5"/>
</dbReference>
<dbReference type="SUPFAM" id="SSF48403">
    <property type="entry name" value="Ankyrin repeat"/>
    <property type="match status" value="1"/>
</dbReference>
<reference evidence="4 5" key="1">
    <citation type="submission" date="2023-11" db="EMBL/GenBank/DDBJ databases">
        <authorList>
            <person name="Okamura Y."/>
        </authorList>
    </citation>
    <scope>NUCLEOTIDE SEQUENCE [LARGE SCALE GENOMIC DNA]</scope>
</reference>
<feature type="repeat" description="ANK" evidence="3">
    <location>
        <begin position="101"/>
        <end position="133"/>
    </location>
</feature>
<gene>
    <name evidence="4" type="ORF">LNINA_LOCUS6680</name>
</gene>
<evidence type="ECO:0000256" key="2">
    <source>
        <dbReference type="ARBA" id="ARBA00023043"/>
    </source>
</evidence>
<dbReference type="PROSITE" id="PS50297">
    <property type="entry name" value="ANK_REP_REGION"/>
    <property type="match status" value="4"/>
</dbReference>
<dbReference type="PRINTS" id="PR01415">
    <property type="entry name" value="ANKYRIN"/>
</dbReference>
<protein>
    <recommendedName>
        <fullName evidence="6">26S proteasome non-ATPase regulatory subunit 10</fullName>
    </recommendedName>
</protein>
<feature type="repeat" description="ANK" evidence="3">
    <location>
        <begin position="35"/>
        <end position="67"/>
    </location>
</feature>
<dbReference type="InterPro" id="IPR002110">
    <property type="entry name" value="Ankyrin_rpt"/>
</dbReference>
<dbReference type="PROSITE" id="PS50088">
    <property type="entry name" value="ANK_REPEAT"/>
    <property type="match status" value="5"/>
</dbReference>
<evidence type="ECO:0000256" key="3">
    <source>
        <dbReference type="PROSITE-ProRule" id="PRU00023"/>
    </source>
</evidence>
<dbReference type="AlphaFoldDB" id="A0AAV1JFA9"/>
<evidence type="ECO:0008006" key="6">
    <source>
        <dbReference type="Google" id="ProtNLM"/>
    </source>
</evidence>
<dbReference type="Proteomes" id="UP001497472">
    <property type="component" value="Unassembled WGS sequence"/>
</dbReference>
<feature type="repeat" description="ANK" evidence="3">
    <location>
        <begin position="134"/>
        <end position="156"/>
    </location>
</feature>
<comment type="caution">
    <text evidence="4">The sequence shown here is derived from an EMBL/GenBank/DDBJ whole genome shotgun (WGS) entry which is preliminary data.</text>
</comment>
<dbReference type="InterPro" id="IPR036770">
    <property type="entry name" value="Ankyrin_rpt-contain_sf"/>
</dbReference>
<evidence type="ECO:0000256" key="1">
    <source>
        <dbReference type="ARBA" id="ARBA00022737"/>
    </source>
</evidence>
<keyword evidence="5" id="KW-1185">Reference proteome</keyword>